<dbReference type="GO" id="GO:0045944">
    <property type="term" value="P:positive regulation of transcription by RNA polymerase II"/>
    <property type="evidence" value="ECO:0007669"/>
    <property type="project" value="TreeGrafter"/>
</dbReference>
<feature type="compositionally biased region" description="Gly residues" evidence="2">
    <location>
        <begin position="890"/>
        <end position="907"/>
    </location>
</feature>
<organism evidence="3 4">
    <name type="scientific">Chlamydomonas schloesseri</name>
    <dbReference type="NCBI Taxonomy" id="2026947"/>
    <lineage>
        <taxon>Eukaryota</taxon>
        <taxon>Viridiplantae</taxon>
        <taxon>Chlorophyta</taxon>
        <taxon>core chlorophytes</taxon>
        <taxon>Chlorophyceae</taxon>
        <taxon>CS clade</taxon>
        <taxon>Chlamydomonadales</taxon>
        <taxon>Chlamydomonadaceae</taxon>
        <taxon>Chlamydomonas</taxon>
    </lineage>
</organism>
<comment type="caution">
    <text evidence="3">The sequence shown here is derived from an EMBL/GenBank/DDBJ whole genome shotgun (WGS) entry which is preliminary data.</text>
</comment>
<evidence type="ECO:0000313" key="4">
    <source>
        <dbReference type="Proteomes" id="UP000613740"/>
    </source>
</evidence>
<feature type="region of interest" description="Disordered" evidence="2">
    <location>
        <begin position="647"/>
        <end position="678"/>
    </location>
</feature>
<dbReference type="GO" id="GO:0005930">
    <property type="term" value="C:axoneme"/>
    <property type="evidence" value="ECO:0007669"/>
    <property type="project" value="UniProtKB-SubCell"/>
</dbReference>
<keyword evidence="4" id="KW-1185">Reference proteome</keyword>
<dbReference type="EMBL" id="JAEHOD010000126">
    <property type="protein sequence ID" value="KAG2424310.1"/>
    <property type="molecule type" value="Genomic_DNA"/>
</dbReference>
<name>A0A835SPP7_9CHLO</name>
<feature type="compositionally biased region" description="Acidic residues" evidence="2">
    <location>
        <begin position="862"/>
        <end position="879"/>
    </location>
</feature>
<dbReference type="Gene3D" id="3.80.10.10">
    <property type="entry name" value="Ribonuclease Inhibitor"/>
    <property type="match status" value="1"/>
</dbReference>
<reference evidence="3" key="1">
    <citation type="journal article" date="2020" name="bioRxiv">
        <title>Comparative genomics of Chlamydomonas.</title>
        <authorList>
            <person name="Craig R.J."/>
            <person name="Hasan A.R."/>
            <person name="Ness R.W."/>
            <person name="Keightley P.D."/>
        </authorList>
    </citation>
    <scope>NUCLEOTIDE SEQUENCE</scope>
    <source>
        <strain evidence="3">CCAP 11/173</strain>
    </source>
</reference>
<dbReference type="GO" id="GO:0016592">
    <property type="term" value="C:mediator complex"/>
    <property type="evidence" value="ECO:0007669"/>
    <property type="project" value="TreeGrafter"/>
</dbReference>
<dbReference type="AlphaFoldDB" id="A0A835SPP7"/>
<dbReference type="Proteomes" id="UP000613740">
    <property type="component" value="Unassembled WGS sequence"/>
</dbReference>
<accession>A0A835SPP7</accession>
<dbReference type="InterPro" id="IPR032675">
    <property type="entry name" value="LRR_dom_sf"/>
</dbReference>
<proteinExistence type="predicted"/>
<feature type="region of interest" description="Disordered" evidence="2">
    <location>
        <begin position="462"/>
        <end position="484"/>
    </location>
</feature>
<evidence type="ECO:0000256" key="1">
    <source>
        <dbReference type="ARBA" id="ARBA00004430"/>
    </source>
</evidence>
<sequence>MGSPWTLPEVLRVLPVDVREEVFGHTLSRQLAGSRRACRDLKLLHDETITCLALRITTAAGPFPLEKFPRAASLALDLRFDEYGISASKAISGAPEEARARITRLELLHVARKEGRSILAGLGQHLPSLESVEIRGFIGLYASFNPSSIFDDRGFHRDVLGDRDIFRGIATAVPRLRRLTVPAAFQGELDGVGALAGCEQLQQLALLSLSPCLTSEALQGLSQLTRLQELTLGCGEGLLITSGGGPPGVPQGAHLLPALLGAQRPPSLRLLRLVAGSDARKAAMQVTFDCGRPDAAPHQQQRQHTAGAAVAAAAAAAAAGATRGGSSSQGSGAVPPCPIQHVSLRLPSTWAFNLVARLLLEAADALRQSSIPLLTVAGRLHLPPASFKPQQPPGPLAALVDRCGRVELHRLPAVVVSNGTGYGGPDSVCAAVRALGVLPRALELRHGVLPLCRPVPPVATTAVVPPAPSQQPQQQQPQPQQQQLLLPQKTRAATRVKKLPLSQFLSELELGPCGGGGGGGGAAAGGAAGGAMPPRLLHLETATPEEVLAEALDRLWAEAAQGSSGSTAGGHGNGPRADACSGAGGLGKHGGSCLVLLRGKLLHSFGGPASGAAAAQQGGSDRDVLAEWESWLAHTLSACVRCPQHQQQEQQQQQQPRQRQPARADRGGGAGNESSSGCREAQLGRRICPDALHVAAPAAGTVLLQCRSAADAAALAAMFGSGRAVGPKAAAAGAAAARVGPPSRPHDTPYDLLVGGVLQVLQELWVAAGSDSLTACAPPANSSPAAAANPATHSATAAAAAAAAAAACEPATEAAVGRLRRVLALDRGVRGLWERVRFAEWRRDVFTGYHASADDYAATDPYGEDPACEGSDWDDDDGDGVLGGSRDVRGGGAGGGRAGAGAGGWRGRGGRRAPYAEYEVEVLRRHGRMLQAHPLLGGRWQW</sequence>
<protein>
    <submittedName>
        <fullName evidence="3">Uncharacterized protein</fullName>
    </submittedName>
</protein>
<dbReference type="GO" id="GO:0003713">
    <property type="term" value="F:transcription coactivator activity"/>
    <property type="evidence" value="ECO:0007669"/>
    <property type="project" value="TreeGrafter"/>
</dbReference>
<dbReference type="InterPro" id="IPR051647">
    <property type="entry name" value="Mediator_comp_sub12"/>
</dbReference>
<evidence type="ECO:0000313" key="3">
    <source>
        <dbReference type="EMBL" id="KAG2424310.1"/>
    </source>
</evidence>
<evidence type="ECO:0000256" key="2">
    <source>
        <dbReference type="SAM" id="MobiDB-lite"/>
    </source>
</evidence>
<dbReference type="PANTHER" id="PTHR46007">
    <property type="entry name" value="MEDIATOR OF RNA POLYMERASE II TRANSCRIPTION SUBUNIT 12"/>
    <property type="match status" value="1"/>
</dbReference>
<feature type="region of interest" description="Disordered" evidence="2">
    <location>
        <begin position="860"/>
        <end position="910"/>
    </location>
</feature>
<comment type="subcellular location">
    <subcellularLocation>
        <location evidence="1">Cytoplasm</location>
        <location evidence="1">Cytoskeleton</location>
        <location evidence="1">Cilium axoneme</location>
    </subcellularLocation>
</comment>
<gene>
    <name evidence="3" type="ORF">HYH02_015200</name>
</gene>
<dbReference type="PANTHER" id="PTHR46007:SF8">
    <property type="entry name" value="C2H2-TYPE DOMAIN-CONTAINING PROTEIN"/>
    <property type="match status" value="1"/>
</dbReference>
<feature type="compositionally biased region" description="Low complexity" evidence="2">
    <location>
        <begin position="647"/>
        <end position="661"/>
    </location>
</feature>